<name>A0A6A6RCF4_9PEZI</name>
<feature type="compositionally biased region" description="Polar residues" evidence="1">
    <location>
        <begin position="240"/>
        <end position="253"/>
    </location>
</feature>
<feature type="compositionally biased region" description="Polar residues" evidence="1">
    <location>
        <begin position="70"/>
        <end position="86"/>
    </location>
</feature>
<keyword evidence="3" id="KW-1185">Reference proteome</keyword>
<evidence type="ECO:0000313" key="2">
    <source>
        <dbReference type="EMBL" id="KAF2502548.1"/>
    </source>
</evidence>
<feature type="region of interest" description="Disordered" evidence="1">
    <location>
        <begin position="276"/>
        <end position="468"/>
    </location>
</feature>
<dbReference type="Proteomes" id="UP000799750">
    <property type="component" value="Unassembled WGS sequence"/>
</dbReference>
<organism evidence="2 3">
    <name type="scientific">Lophium mytilinum</name>
    <dbReference type="NCBI Taxonomy" id="390894"/>
    <lineage>
        <taxon>Eukaryota</taxon>
        <taxon>Fungi</taxon>
        <taxon>Dikarya</taxon>
        <taxon>Ascomycota</taxon>
        <taxon>Pezizomycotina</taxon>
        <taxon>Dothideomycetes</taxon>
        <taxon>Pleosporomycetidae</taxon>
        <taxon>Mytilinidiales</taxon>
        <taxon>Mytilinidiaceae</taxon>
        <taxon>Lophium</taxon>
    </lineage>
</organism>
<feature type="compositionally biased region" description="Polar residues" evidence="1">
    <location>
        <begin position="402"/>
        <end position="411"/>
    </location>
</feature>
<evidence type="ECO:0000313" key="3">
    <source>
        <dbReference type="Proteomes" id="UP000799750"/>
    </source>
</evidence>
<feature type="compositionally biased region" description="Basic and acidic residues" evidence="1">
    <location>
        <begin position="279"/>
        <end position="299"/>
    </location>
</feature>
<accession>A0A6A6RCF4</accession>
<evidence type="ECO:0000256" key="1">
    <source>
        <dbReference type="SAM" id="MobiDB-lite"/>
    </source>
</evidence>
<feature type="compositionally biased region" description="Polar residues" evidence="1">
    <location>
        <begin position="335"/>
        <end position="346"/>
    </location>
</feature>
<proteinExistence type="predicted"/>
<feature type="region of interest" description="Disordered" evidence="1">
    <location>
        <begin position="240"/>
        <end position="259"/>
    </location>
</feature>
<gene>
    <name evidence="2" type="ORF">BU16DRAFT_12260</name>
</gene>
<protein>
    <submittedName>
        <fullName evidence="2">Uncharacterized protein</fullName>
    </submittedName>
</protein>
<dbReference type="OrthoDB" id="10559489at2759"/>
<feature type="compositionally biased region" description="Pro residues" evidence="1">
    <location>
        <begin position="437"/>
        <end position="453"/>
    </location>
</feature>
<reference evidence="2" key="1">
    <citation type="journal article" date="2020" name="Stud. Mycol.">
        <title>101 Dothideomycetes genomes: a test case for predicting lifestyles and emergence of pathogens.</title>
        <authorList>
            <person name="Haridas S."/>
            <person name="Albert R."/>
            <person name="Binder M."/>
            <person name="Bloem J."/>
            <person name="Labutti K."/>
            <person name="Salamov A."/>
            <person name="Andreopoulos B."/>
            <person name="Baker S."/>
            <person name="Barry K."/>
            <person name="Bills G."/>
            <person name="Bluhm B."/>
            <person name="Cannon C."/>
            <person name="Castanera R."/>
            <person name="Culley D."/>
            <person name="Daum C."/>
            <person name="Ezra D."/>
            <person name="Gonzalez J."/>
            <person name="Henrissat B."/>
            <person name="Kuo A."/>
            <person name="Liang C."/>
            <person name="Lipzen A."/>
            <person name="Lutzoni F."/>
            <person name="Magnuson J."/>
            <person name="Mondo S."/>
            <person name="Nolan M."/>
            <person name="Ohm R."/>
            <person name="Pangilinan J."/>
            <person name="Park H.-J."/>
            <person name="Ramirez L."/>
            <person name="Alfaro M."/>
            <person name="Sun H."/>
            <person name="Tritt A."/>
            <person name="Yoshinaga Y."/>
            <person name="Zwiers L.-H."/>
            <person name="Turgeon B."/>
            <person name="Goodwin S."/>
            <person name="Spatafora J."/>
            <person name="Crous P."/>
            <person name="Grigoriev I."/>
        </authorList>
    </citation>
    <scope>NUCLEOTIDE SEQUENCE</scope>
    <source>
        <strain evidence="2">CBS 269.34</strain>
    </source>
</reference>
<feature type="compositionally biased region" description="Polar residues" evidence="1">
    <location>
        <begin position="454"/>
        <end position="468"/>
    </location>
</feature>
<feature type="region of interest" description="Disordered" evidence="1">
    <location>
        <begin position="70"/>
        <end position="110"/>
    </location>
</feature>
<sequence>MLMLLERPYSPQLLDRLVLNSSRRFISGYYPASDHPKQHLSQRMSMLPDSSIAGVPLCVMAKFGTSGFSGDGNSRGPLSSRDQQVLSPDPPSFKDNQSPPGGVWLQSPDQNSLYHGVAQPHNLESLEEVCSVETLKHSLPPLSEHNRVSWVHGDSDLCTSRRNYARVLDSPARPSHSTQMRKVFRDARQENFTPLFYAPPRTQQSTLHTPFKNGLQHDVSAISLGTTGTPLHNQRQVSQVTTDSLSPNLSVENSSIGSSGGISIAIQDSAPRRAPWNRKLTDLHTDESPLRKSWRKSEAYQRPLSPPWRRGGISARVPPELLEKTSSRTGVEPQAGSQAQPMQLKTKSMDHLKGQTQHDAPNRRASAANVPGSDCQPSQKSSLGDLPQYHDARQRQTHRLPQETSQSTSEKPSSRAVPADAPHSIAAKYLFQLLHQPQPPPNSFMPQGSPPHLPTSSTWSGDSTFLST</sequence>
<dbReference type="AlphaFoldDB" id="A0A6A6RCF4"/>
<dbReference type="EMBL" id="MU004181">
    <property type="protein sequence ID" value="KAF2502548.1"/>
    <property type="molecule type" value="Genomic_DNA"/>
</dbReference>